<organism evidence="1 2">
    <name type="scientific">Nitrospirillum iridis</name>
    <dbReference type="NCBI Taxonomy" id="765888"/>
    <lineage>
        <taxon>Bacteria</taxon>
        <taxon>Pseudomonadati</taxon>
        <taxon>Pseudomonadota</taxon>
        <taxon>Alphaproteobacteria</taxon>
        <taxon>Rhodospirillales</taxon>
        <taxon>Azospirillaceae</taxon>
        <taxon>Nitrospirillum</taxon>
    </lineage>
</organism>
<evidence type="ECO:0000313" key="1">
    <source>
        <dbReference type="EMBL" id="MBB6249486.1"/>
    </source>
</evidence>
<gene>
    <name evidence="1" type="ORF">FHS74_000019</name>
</gene>
<proteinExistence type="predicted"/>
<dbReference type="Proteomes" id="UP000539175">
    <property type="component" value="Unassembled WGS sequence"/>
</dbReference>
<dbReference type="AlphaFoldDB" id="A0A7X0AVL6"/>
<comment type="caution">
    <text evidence="1">The sequence shown here is derived from an EMBL/GenBank/DDBJ whole genome shotgun (WGS) entry which is preliminary data.</text>
</comment>
<keyword evidence="2" id="KW-1185">Reference proteome</keyword>
<dbReference type="EMBL" id="JACIIZ010000001">
    <property type="protein sequence ID" value="MBB6249486.1"/>
    <property type="molecule type" value="Genomic_DNA"/>
</dbReference>
<reference evidence="1 2" key="1">
    <citation type="submission" date="2020-08" db="EMBL/GenBank/DDBJ databases">
        <title>Genomic Encyclopedia of Type Strains, Phase IV (KMG-IV): sequencing the most valuable type-strain genomes for metagenomic binning, comparative biology and taxonomic classification.</title>
        <authorList>
            <person name="Goeker M."/>
        </authorList>
    </citation>
    <scope>NUCLEOTIDE SEQUENCE [LARGE SCALE GENOMIC DNA]</scope>
    <source>
        <strain evidence="1 2">DSM 22198</strain>
    </source>
</reference>
<protein>
    <submittedName>
        <fullName evidence="1">Uncharacterized protein</fullName>
    </submittedName>
</protein>
<dbReference type="RefSeq" id="WP_184796285.1">
    <property type="nucleotide sequence ID" value="NZ_JACIIZ010000001.1"/>
</dbReference>
<evidence type="ECO:0000313" key="2">
    <source>
        <dbReference type="Proteomes" id="UP000539175"/>
    </source>
</evidence>
<accession>A0A7X0AVL6</accession>
<sequence>MAETEATLDEILDEPIVRLLMERDRVSEGEVRTLIRDTSPLLSLFLFAA</sequence>
<name>A0A7X0AVL6_9PROT</name>